<dbReference type="Pfam" id="PF02269">
    <property type="entry name" value="TFIID-18kDa"/>
    <property type="match status" value="1"/>
</dbReference>
<evidence type="ECO:0000256" key="5">
    <source>
        <dbReference type="ARBA" id="ARBA00061274"/>
    </source>
</evidence>
<dbReference type="Proteomes" id="UP001516464">
    <property type="component" value="Unassembled WGS sequence"/>
</dbReference>
<comment type="subcellular location">
    <subcellularLocation>
        <location evidence="1">Nucleus</location>
    </subcellularLocation>
</comment>
<evidence type="ECO:0000256" key="4">
    <source>
        <dbReference type="ARBA" id="ARBA00023242"/>
    </source>
</evidence>
<gene>
    <name evidence="6" type="primary">spt3</name>
    <name evidence="6" type="ORF">TCON_0741</name>
</gene>
<dbReference type="EMBL" id="SBIQ01000031">
    <property type="protein sequence ID" value="KAF7684068.1"/>
    <property type="molecule type" value="Genomic_DNA"/>
</dbReference>
<protein>
    <submittedName>
        <fullName evidence="6">SAGA complex subunit spt3</fullName>
    </submittedName>
</protein>
<keyword evidence="2" id="KW-0805">Transcription regulation</keyword>
<evidence type="ECO:0000256" key="2">
    <source>
        <dbReference type="ARBA" id="ARBA00023015"/>
    </source>
</evidence>
<dbReference type="PANTHER" id="PTHR11380:SF16">
    <property type="entry name" value="TRANSCRIPTION INITIATION PROTEIN SPT3 HOMOLOG"/>
    <property type="match status" value="1"/>
</dbReference>
<comment type="similarity">
    <text evidence="5">Belongs to the SPT3 family.</text>
</comment>
<keyword evidence="3" id="KW-0804">Transcription</keyword>
<dbReference type="InterPro" id="IPR009072">
    <property type="entry name" value="Histone-fold"/>
</dbReference>
<dbReference type="Gene3D" id="1.10.20.10">
    <property type="entry name" value="Histone, subunit A"/>
    <property type="match status" value="1"/>
</dbReference>
<accession>A0ABQ7I0W9</accession>
<proteinExistence type="inferred from homology"/>
<dbReference type="CDD" id="cd07978">
    <property type="entry name" value="HFD_TAF13"/>
    <property type="match status" value="1"/>
</dbReference>
<evidence type="ECO:0000313" key="7">
    <source>
        <dbReference type="Proteomes" id="UP001516464"/>
    </source>
</evidence>
<organism evidence="6 7">
    <name type="scientific">Astathelohania contejeani</name>
    <dbReference type="NCBI Taxonomy" id="164912"/>
    <lineage>
        <taxon>Eukaryota</taxon>
        <taxon>Fungi</taxon>
        <taxon>Fungi incertae sedis</taxon>
        <taxon>Microsporidia</taxon>
        <taxon>Astathelohaniidae</taxon>
        <taxon>Astathelohania</taxon>
    </lineage>
</organism>
<sequence length="250" mass="29340">MANIYIYQSEIKAMLYSFGDIKEPKDTTAKYIEDMLKSHIRALIQEAKEIQYVRQGKHLSLEDFCFVLRHDPIKLKRISNFLKFRILKKRLVEKSADTDEIDDAECDEESTSNNEETLDYEWLDQNLDEIDDKEMKSRLIRIDELTKNMSKQEYLEYSECKQASFTFKKSAKFKNFIGIEKIKAYLVDVLGYICHDALQLVALKALELKKENSNKRMKKGKFKPTPNTGLDKTEIEEACRLIILEKGRII</sequence>
<dbReference type="InterPro" id="IPR003195">
    <property type="entry name" value="TFIID_TAF13"/>
</dbReference>
<dbReference type="SUPFAM" id="SSF47113">
    <property type="entry name" value="Histone-fold"/>
    <property type="match status" value="1"/>
</dbReference>
<keyword evidence="7" id="KW-1185">Reference proteome</keyword>
<evidence type="ECO:0000256" key="3">
    <source>
        <dbReference type="ARBA" id="ARBA00023163"/>
    </source>
</evidence>
<name>A0ABQ7I0W9_9MICR</name>
<comment type="caution">
    <text evidence="6">The sequence shown here is derived from an EMBL/GenBank/DDBJ whole genome shotgun (WGS) entry which is preliminary data.</text>
</comment>
<dbReference type="PANTHER" id="PTHR11380">
    <property type="entry name" value="TRANSCRIPTION INITIATION FACTOR TFIID/SUPT3-RELATED"/>
    <property type="match status" value="1"/>
</dbReference>
<reference evidence="6 7" key="1">
    <citation type="submission" date="2019-01" db="EMBL/GenBank/DDBJ databases">
        <title>Genomes sequencing and comparative genomics of infectious freshwater microsporidia, Cucumispora dikerogammari and Thelohania contejeani.</title>
        <authorList>
            <person name="Cormier A."/>
            <person name="Giraud I."/>
            <person name="Wattier R."/>
            <person name="Teixeira M."/>
            <person name="Grandjean F."/>
            <person name="Rigaud T."/>
            <person name="Cordaux R."/>
        </authorList>
    </citation>
    <scope>NUCLEOTIDE SEQUENCE [LARGE SCALE GENOMIC DNA]</scope>
    <source>
        <strain evidence="6">T1</strain>
        <tissue evidence="6">Spores</tissue>
    </source>
</reference>
<keyword evidence="4" id="KW-0539">Nucleus</keyword>
<evidence type="ECO:0000256" key="1">
    <source>
        <dbReference type="ARBA" id="ARBA00004123"/>
    </source>
</evidence>
<evidence type="ECO:0000313" key="6">
    <source>
        <dbReference type="EMBL" id="KAF7684068.1"/>
    </source>
</evidence>